<proteinExistence type="predicted"/>
<name>A0A914WWT2_9BILA</name>
<dbReference type="WBParaSite" id="PSAMB.scaffold5703size12716.g27194.t1">
    <property type="protein sequence ID" value="PSAMB.scaffold5703size12716.g27194.t1"/>
    <property type="gene ID" value="PSAMB.scaffold5703size12716.g27194"/>
</dbReference>
<dbReference type="AlphaFoldDB" id="A0A914WWT2"/>
<feature type="chain" id="PRO_5036788239" evidence="2">
    <location>
        <begin position="20"/>
        <end position="300"/>
    </location>
</feature>
<dbReference type="Proteomes" id="UP000887566">
    <property type="component" value="Unplaced"/>
</dbReference>
<evidence type="ECO:0000256" key="2">
    <source>
        <dbReference type="SAM" id="SignalP"/>
    </source>
</evidence>
<feature type="compositionally biased region" description="Basic and acidic residues" evidence="1">
    <location>
        <begin position="256"/>
        <end position="270"/>
    </location>
</feature>
<feature type="signal peptide" evidence="2">
    <location>
        <begin position="1"/>
        <end position="19"/>
    </location>
</feature>
<reference evidence="4" key="1">
    <citation type="submission" date="2022-11" db="UniProtKB">
        <authorList>
            <consortium name="WormBaseParasite"/>
        </authorList>
    </citation>
    <scope>IDENTIFICATION</scope>
</reference>
<protein>
    <submittedName>
        <fullName evidence="4">Chondroitin proteoglycan 4 domain-containing protein</fullName>
    </submittedName>
</protein>
<keyword evidence="3" id="KW-1185">Reference proteome</keyword>
<evidence type="ECO:0000313" key="4">
    <source>
        <dbReference type="WBParaSite" id="PSAMB.scaffold5703size12716.g27194.t1"/>
    </source>
</evidence>
<sequence>MSGTFGLALTAVLLVGVSGNSMFTSLQNMNSPCFKKCVDNGGNVTQAIDFSNTTNYGKQLGDLDNMCTSMAKSRDCVAKCNVPFNPFDMKTMRAMCSKDRRADFKKHSVCYKEQANATHERCNKMCGSMEKMAGDMQGKIVSTNRTNGFNLSALFDSLGGICTIGKCHARCSRDSFNELCGQSDPTAGSFMQQFTEEILTAMNEDFNQFGMRKMMNCILPKECHYMFNPAELFSETETTSSESSNEEVLKSLSSLEKQHGKESKTYQSEKRLLEEKERNLNKAIEKLNLELVQLKKKLAA</sequence>
<organism evidence="3 4">
    <name type="scientific">Plectus sambesii</name>
    <dbReference type="NCBI Taxonomy" id="2011161"/>
    <lineage>
        <taxon>Eukaryota</taxon>
        <taxon>Metazoa</taxon>
        <taxon>Ecdysozoa</taxon>
        <taxon>Nematoda</taxon>
        <taxon>Chromadorea</taxon>
        <taxon>Plectida</taxon>
        <taxon>Plectina</taxon>
        <taxon>Plectoidea</taxon>
        <taxon>Plectidae</taxon>
        <taxon>Plectus</taxon>
    </lineage>
</organism>
<evidence type="ECO:0000313" key="3">
    <source>
        <dbReference type="Proteomes" id="UP000887566"/>
    </source>
</evidence>
<evidence type="ECO:0000256" key="1">
    <source>
        <dbReference type="SAM" id="MobiDB-lite"/>
    </source>
</evidence>
<accession>A0A914WWT2</accession>
<keyword evidence="2" id="KW-0732">Signal</keyword>
<feature type="region of interest" description="Disordered" evidence="1">
    <location>
        <begin position="236"/>
        <end position="270"/>
    </location>
</feature>